<dbReference type="Proteomes" id="UP001055879">
    <property type="component" value="Linkage Group LG04"/>
</dbReference>
<evidence type="ECO:0000313" key="1">
    <source>
        <dbReference type="EMBL" id="KAI3734614.1"/>
    </source>
</evidence>
<accession>A0ACB9CK28</accession>
<organism evidence="1 2">
    <name type="scientific">Arctium lappa</name>
    <name type="common">Greater burdock</name>
    <name type="synonym">Lappa major</name>
    <dbReference type="NCBI Taxonomy" id="4217"/>
    <lineage>
        <taxon>Eukaryota</taxon>
        <taxon>Viridiplantae</taxon>
        <taxon>Streptophyta</taxon>
        <taxon>Embryophyta</taxon>
        <taxon>Tracheophyta</taxon>
        <taxon>Spermatophyta</taxon>
        <taxon>Magnoliopsida</taxon>
        <taxon>eudicotyledons</taxon>
        <taxon>Gunneridae</taxon>
        <taxon>Pentapetalae</taxon>
        <taxon>asterids</taxon>
        <taxon>campanulids</taxon>
        <taxon>Asterales</taxon>
        <taxon>Asteraceae</taxon>
        <taxon>Carduoideae</taxon>
        <taxon>Cardueae</taxon>
        <taxon>Arctiinae</taxon>
        <taxon>Arctium</taxon>
    </lineage>
</organism>
<proteinExistence type="predicted"/>
<protein>
    <submittedName>
        <fullName evidence="1">Uncharacterized protein</fullName>
    </submittedName>
</protein>
<reference evidence="1 2" key="2">
    <citation type="journal article" date="2022" name="Mol. Ecol. Resour.">
        <title>The genomes of chicory, endive, great burdock and yacon provide insights into Asteraceae paleo-polyploidization history and plant inulin production.</title>
        <authorList>
            <person name="Fan W."/>
            <person name="Wang S."/>
            <person name="Wang H."/>
            <person name="Wang A."/>
            <person name="Jiang F."/>
            <person name="Liu H."/>
            <person name="Zhao H."/>
            <person name="Xu D."/>
            <person name="Zhang Y."/>
        </authorList>
    </citation>
    <scope>NUCLEOTIDE SEQUENCE [LARGE SCALE GENOMIC DNA]</scope>
    <source>
        <strain evidence="2">cv. Niubang</strain>
    </source>
</reference>
<keyword evidence="2" id="KW-1185">Reference proteome</keyword>
<reference evidence="2" key="1">
    <citation type="journal article" date="2022" name="Mol. Ecol. Resour.">
        <title>The genomes of chicory, endive, great burdock and yacon provide insights into Asteraceae palaeo-polyploidization history and plant inulin production.</title>
        <authorList>
            <person name="Fan W."/>
            <person name="Wang S."/>
            <person name="Wang H."/>
            <person name="Wang A."/>
            <person name="Jiang F."/>
            <person name="Liu H."/>
            <person name="Zhao H."/>
            <person name="Xu D."/>
            <person name="Zhang Y."/>
        </authorList>
    </citation>
    <scope>NUCLEOTIDE SEQUENCE [LARGE SCALE GENOMIC DNA]</scope>
    <source>
        <strain evidence="2">cv. Niubang</strain>
    </source>
</reference>
<name>A0ACB9CK28_ARCLA</name>
<evidence type="ECO:0000313" key="2">
    <source>
        <dbReference type="Proteomes" id="UP001055879"/>
    </source>
</evidence>
<sequence>MDHHQDLDHHLDHNNQNILKNEPLVLDLDLDDHGDLDLDLDQNILNNELSADHDLDHGDDCDLDDEDDNNSINGENILNSEVLPDPFHLMDHNNNPPESFSVCQAKVADWLNHHTFIERKTSVKFAITKTLDPTQTRSANRAICLNQRPKLSIIGFRKKPIHQSEGKSKHNNDKAENVRLFRNRSEPGRDYCLLITDPVSPKVSCVGRVGSVRVQGRKAGVWRSVKAAFSNLVYTNRVTKVVA</sequence>
<comment type="caution">
    <text evidence="1">The sequence shown here is derived from an EMBL/GenBank/DDBJ whole genome shotgun (WGS) entry which is preliminary data.</text>
</comment>
<dbReference type="EMBL" id="CM042050">
    <property type="protein sequence ID" value="KAI3734614.1"/>
    <property type="molecule type" value="Genomic_DNA"/>
</dbReference>
<gene>
    <name evidence="1" type="ORF">L6452_14086</name>
</gene>